<dbReference type="Proteomes" id="UP000077628">
    <property type="component" value="Unassembled WGS sequence"/>
</dbReference>
<dbReference type="InterPro" id="IPR052026">
    <property type="entry name" value="ExeA_AAA_ATPase_DNA-bind"/>
</dbReference>
<dbReference type="GO" id="GO:0016887">
    <property type="term" value="F:ATP hydrolysis activity"/>
    <property type="evidence" value="ECO:0007669"/>
    <property type="project" value="InterPro"/>
</dbReference>
<dbReference type="SMART" id="SM00382">
    <property type="entry name" value="AAA"/>
    <property type="match status" value="1"/>
</dbReference>
<dbReference type="InterPro" id="IPR003593">
    <property type="entry name" value="AAA+_ATPase"/>
</dbReference>
<dbReference type="OrthoDB" id="9780149at2"/>
<dbReference type="PANTHER" id="PTHR35894:SF1">
    <property type="entry name" value="PHOSPHORIBULOKINASE _ URIDINE KINASE FAMILY"/>
    <property type="match status" value="1"/>
</dbReference>
<dbReference type="PANTHER" id="PTHR35894">
    <property type="entry name" value="GENERAL SECRETION PATHWAY PROTEIN A-RELATED"/>
    <property type="match status" value="1"/>
</dbReference>
<sequence length="344" mass="39164">MYDGFYNLNQKPFQLSADPDFFFQSTVHKRALAYMHYGLTQGEGFVLVIGSPGTGKTMLVKSLIKNLNKDKLLIGVMMTSQVGPEDTLRMAASTFGFKFTLSDKASLLTGFERFIVEKAREGRRLLLIVDEAQNLPKQSLEELRMLTNLDVNGHPVFQVFLIGQTELKRTIYSADMEQLKQRIVSTFQLDPLDVEETREYILFRLQTAGWQGKPEFGVGVFEAIHQFTGGIPRRINTLCDRLMLFGYLEELGLIDEQSVNRVIVEVKEEMLLEGGDESRPEDLPLHSTHSRNSEDMDLETRIGRLEDLVTNLRSTINKERALLRKAILLQLDMDPVYDDTSSSE</sequence>
<feature type="region of interest" description="Disordered" evidence="1">
    <location>
        <begin position="274"/>
        <end position="294"/>
    </location>
</feature>
<reference evidence="4" key="1">
    <citation type="submission" date="2016-03" db="EMBL/GenBank/DDBJ databases">
        <authorList>
            <person name="Heylen K."/>
            <person name="De Vos P."/>
            <person name="Vekeman B."/>
        </authorList>
    </citation>
    <scope>NUCLEOTIDE SEQUENCE [LARGE SCALE GENOMIC DNA]</scope>
    <source>
        <strain evidence="4">R-45383</strain>
    </source>
</reference>
<dbReference type="SUPFAM" id="SSF52540">
    <property type="entry name" value="P-loop containing nucleoside triphosphate hydrolases"/>
    <property type="match status" value="1"/>
</dbReference>
<feature type="compositionally biased region" description="Basic and acidic residues" evidence="1">
    <location>
        <begin position="274"/>
        <end position="284"/>
    </location>
</feature>
<dbReference type="InterPro" id="IPR017466">
    <property type="entry name" value="XrtA-assoc_ATPase-like"/>
</dbReference>
<name>A0A177PFW2_9GAMM</name>
<dbReference type="InterPro" id="IPR027417">
    <property type="entry name" value="P-loop_NTPase"/>
</dbReference>
<evidence type="ECO:0000259" key="2">
    <source>
        <dbReference type="SMART" id="SM00382"/>
    </source>
</evidence>
<comment type="caution">
    <text evidence="3">The sequence shown here is derived from an EMBL/GenBank/DDBJ whole genome shotgun (WGS) entry which is preliminary data.</text>
</comment>
<evidence type="ECO:0000256" key="1">
    <source>
        <dbReference type="SAM" id="MobiDB-lite"/>
    </source>
</evidence>
<organism evidence="3 4">
    <name type="scientific">Methylomonas koyamae</name>
    <dbReference type="NCBI Taxonomy" id="702114"/>
    <lineage>
        <taxon>Bacteria</taxon>
        <taxon>Pseudomonadati</taxon>
        <taxon>Pseudomonadota</taxon>
        <taxon>Gammaproteobacteria</taxon>
        <taxon>Methylococcales</taxon>
        <taxon>Methylococcaceae</taxon>
        <taxon>Methylomonas</taxon>
    </lineage>
</organism>
<proteinExistence type="predicted"/>
<dbReference type="NCBIfam" id="TIGR03015">
    <property type="entry name" value="pepcterm_ATPase"/>
    <property type="match status" value="1"/>
</dbReference>
<dbReference type="STRING" id="702114.A1355_16500"/>
<dbReference type="AlphaFoldDB" id="A0A177PFW2"/>
<evidence type="ECO:0000313" key="3">
    <source>
        <dbReference type="EMBL" id="OAI29228.1"/>
    </source>
</evidence>
<dbReference type="RefSeq" id="WP_064023856.1">
    <property type="nucleotide sequence ID" value="NZ_LUUK01000001.1"/>
</dbReference>
<keyword evidence="4" id="KW-1185">Reference proteome</keyword>
<dbReference type="InterPro" id="IPR049945">
    <property type="entry name" value="AAA_22"/>
</dbReference>
<dbReference type="Pfam" id="PF13401">
    <property type="entry name" value="AAA_22"/>
    <property type="match status" value="1"/>
</dbReference>
<gene>
    <name evidence="3" type="ORF">A1355_16500</name>
</gene>
<feature type="domain" description="AAA+ ATPase" evidence="2">
    <location>
        <begin position="42"/>
        <end position="248"/>
    </location>
</feature>
<dbReference type="Gene3D" id="3.40.50.300">
    <property type="entry name" value="P-loop containing nucleotide triphosphate hydrolases"/>
    <property type="match status" value="1"/>
</dbReference>
<evidence type="ECO:0000313" key="4">
    <source>
        <dbReference type="Proteomes" id="UP000077628"/>
    </source>
</evidence>
<dbReference type="EMBL" id="LUUK01000001">
    <property type="protein sequence ID" value="OAI29228.1"/>
    <property type="molecule type" value="Genomic_DNA"/>
</dbReference>
<accession>A0A177PFW2</accession>
<protein>
    <submittedName>
        <fullName evidence="3">ATPase</fullName>
    </submittedName>
</protein>